<comment type="caution">
    <text evidence="2">The sequence shown here is derived from an EMBL/GenBank/DDBJ whole genome shotgun (WGS) entry which is preliminary data.</text>
</comment>
<gene>
    <name evidence="2" type="ORF">GBAR_LOCUS25072</name>
</gene>
<dbReference type="AlphaFoldDB" id="A0AA35XBG7"/>
<accession>A0AA35XBG7</accession>
<name>A0AA35XBG7_GEOBA</name>
<proteinExistence type="predicted"/>
<keyword evidence="3" id="KW-1185">Reference proteome</keyword>
<dbReference type="InterPro" id="IPR058769">
    <property type="entry name" value="MCMDC2_N"/>
</dbReference>
<dbReference type="Pfam" id="PF26063">
    <property type="entry name" value="MCMDC2_N"/>
    <property type="match status" value="1"/>
</dbReference>
<evidence type="ECO:0000313" key="3">
    <source>
        <dbReference type="Proteomes" id="UP001174909"/>
    </source>
</evidence>
<feature type="non-terminal residue" evidence="2">
    <location>
        <position position="136"/>
    </location>
</feature>
<feature type="domain" description="MCMDC2 N-terminal" evidence="1">
    <location>
        <begin position="2"/>
        <end position="90"/>
    </location>
</feature>
<protein>
    <submittedName>
        <fullName evidence="2">Minichromosome maintenance domain-containing protein 2</fullName>
    </submittedName>
</protein>
<dbReference type="Proteomes" id="UP001174909">
    <property type="component" value="Unassembled WGS sequence"/>
</dbReference>
<dbReference type="EMBL" id="CASHTH010003463">
    <property type="protein sequence ID" value="CAI8045325.1"/>
    <property type="molecule type" value="Genomic_DNA"/>
</dbReference>
<sequence length="136" mass="15137">NSSGALVSLREQSSQYTAARDKVVYRLCLEIDPLGLLQFNAELGDLLLHSPRQFWQLAQNICFTAATTLDWIPGLSSPSQLLLELRLSSLPTSPGSYIYTPHLPWFLPSLASCLKSRQTACLSGVSYCRVQYNKTE</sequence>
<reference evidence="2" key="1">
    <citation type="submission" date="2023-03" db="EMBL/GenBank/DDBJ databases">
        <authorList>
            <person name="Steffen K."/>
            <person name="Cardenas P."/>
        </authorList>
    </citation>
    <scope>NUCLEOTIDE SEQUENCE</scope>
</reference>
<evidence type="ECO:0000313" key="2">
    <source>
        <dbReference type="EMBL" id="CAI8045325.1"/>
    </source>
</evidence>
<evidence type="ECO:0000259" key="1">
    <source>
        <dbReference type="Pfam" id="PF26063"/>
    </source>
</evidence>
<organism evidence="2 3">
    <name type="scientific">Geodia barretti</name>
    <name type="common">Barrett's horny sponge</name>
    <dbReference type="NCBI Taxonomy" id="519541"/>
    <lineage>
        <taxon>Eukaryota</taxon>
        <taxon>Metazoa</taxon>
        <taxon>Porifera</taxon>
        <taxon>Demospongiae</taxon>
        <taxon>Heteroscleromorpha</taxon>
        <taxon>Tetractinellida</taxon>
        <taxon>Astrophorina</taxon>
        <taxon>Geodiidae</taxon>
        <taxon>Geodia</taxon>
    </lineage>
</organism>